<feature type="region of interest" description="Disordered" evidence="1">
    <location>
        <begin position="173"/>
        <end position="319"/>
    </location>
</feature>
<feature type="compositionally biased region" description="Polar residues" evidence="1">
    <location>
        <begin position="290"/>
        <end position="301"/>
    </location>
</feature>
<protein>
    <submittedName>
        <fullName evidence="3">Uncharacterized protein</fullName>
    </submittedName>
</protein>
<feature type="compositionally biased region" description="Basic and acidic residues" evidence="1">
    <location>
        <begin position="233"/>
        <end position="243"/>
    </location>
</feature>
<dbReference type="AlphaFoldDB" id="A0A914XT55"/>
<proteinExistence type="predicted"/>
<dbReference type="Proteomes" id="UP000887566">
    <property type="component" value="Unplaced"/>
</dbReference>
<organism evidence="2 3">
    <name type="scientific">Plectus sambesii</name>
    <dbReference type="NCBI Taxonomy" id="2011161"/>
    <lineage>
        <taxon>Eukaryota</taxon>
        <taxon>Metazoa</taxon>
        <taxon>Ecdysozoa</taxon>
        <taxon>Nematoda</taxon>
        <taxon>Chromadorea</taxon>
        <taxon>Plectida</taxon>
        <taxon>Plectina</taxon>
        <taxon>Plectoidea</taxon>
        <taxon>Plectidae</taxon>
        <taxon>Plectus</taxon>
    </lineage>
</organism>
<evidence type="ECO:0000313" key="2">
    <source>
        <dbReference type="Proteomes" id="UP000887566"/>
    </source>
</evidence>
<name>A0A914XT55_9BILA</name>
<keyword evidence="2" id="KW-1185">Reference proteome</keyword>
<evidence type="ECO:0000256" key="1">
    <source>
        <dbReference type="SAM" id="MobiDB-lite"/>
    </source>
</evidence>
<sequence>MASRFYVDVTLTSIHERYAFGSFENKQSVFIPGAANLIHPKWKKMTDLFKLGQLVAVIAREQETITNGCQYIALSVCSYEEVIETTGEVIKADVGADRKSFLLRTPNQGEVFLPCSAINKYRKSLLEGGLSNTPSALRVGDRVKVYIMRQPPPLTVPDASSWSVVKLSDHASSEELEPVAHSINKESRWSSVDSSETSGEKADSEEDNSVFKSEVGSRVEREGGTVSRSINKKHSENGGDKRVKSPVSPNSFHFPSVAASKGSDDSFVSPLRGDHLPAVPRKSFDGHYSENYSDTSTTYKKQTPSCEQPQSSQETQTEQPLEAKIAMALMNDAVCFDIICRKHPELARDWTLARLVASRLGSRKI</sequence>
<feature type="compositionally biased region" description="Low complexity" evidence="1">
    <location>
        <begin position="302"/>
        <end position="319"/>
    </location>
</feature>
<evidence type="ECO:0000313" key="3">
    <source>
        <dbReference type="WBParaSite" id="PSAMB.scaffold948size48718.g10011.t1"/>
    </source>
</evidence>
<accession>A0A914XT55</accession>
<reference evidence="3" key="1">
    <citation type="submission" date="2022-11" db="UniProtKB">
        <authorList>
            <consortium name="WormBaseParasite"/>
        </authorList>
    </citation>
    <scope>IDENTIFICATION</scope>
</reference>
<dbReference type="WBParaSite" id="PSAMB.scaffold948size48718.g10011.t1">
    <property type="protein sequence ID" value="PSAMB.scaffold948size48718.g10011.t1"/>
    <property type="gene ID" value="PSAMB.scaffold948size48718.g10011"/>
</dbReference>